<keyword evidence="1" id="KW-1133">Transmembrane helix</keyword>
<dbReference type="EMBL" id="CAMPGE010026030">
    <property type="protein sequence ID" value="CAI2383732.1"/>
    <property type="molecule type" value="Genomic_DNA"/>
</dbReference>
<evidence type="ECO:0000313" key="2">
    <source>
        <dbReference type="EMBL" id="CAI2383732.1"/>
    </source>
</evidence>
<evidence type="ECO:0000313" key="3">
    <source>
        <dbReference type="Proteomes" id="UP001295684"/>
    </source>
</evidence>
<evidence type="ECO:0000256" key="1">
    <source>
        <dbReference type="SAM" id="Phobius"/>
    </source>
</evidence>
<keyword evidence="1" id="KW-0472">Membrane</keyword>
<accession>A0AAD1Y6C5</accession>
<proteinExistence type="predicted"/>
<dbReference type="AlphaFoldDB" id="A0AAD1Y6C5"/>
<name>A0AAD1Y6C5_EUPCR</name>
<keyword evidence="1" id="KW-0812">Transmembrane</keyword>
<keyword evidence="3" id="KW-1185">Reference proteome</keyword>
<reference evidence="2" key="1">
    <citation type="submission" date="2023-07" db="EMBL/GenBank/DDBJ databases">
        <authorList>
            <consortium name="AG Swart"/>
            <person name="Singh M."/>
            <person name="Singh A."/>
            <person name="Seah K."/>
            <person name="Emmerich C."/>
        </authorList>
    </citation>
    <scope>NUCLEOTIDE SEQUENCE</scope>
    <source>
        <strain evidence="2">DP1</strain>
    </source>
</reference>
<organism evidence="2 3">
    <name type="scientific">Euplotes crassus</name>
    <dbReference type="NCBI Taxonomy" id="5936"/>
    <lineage>
        <taxon>Eukaryota</taxon>
        <taxon>Sar</taxon>
        <taxon>Alveolata</taxon>
        <taxon>Ciliophora</taxon>
        <taxon>Intramacronucleata</taxon>
        <taxon>Spirotrichea</taxon>
        <taxon>Hypotrichia</taxon>
        <taxon>Euplotida</taxon>
        <taxon>Euplotidae</taxon>
        <taxon>Moneuplotes</taxon>
    </lineage>
</organism>
<sequence>MSLKFQKFKNVDTIDSEVNPEDREVSNNSQKKNSSMFDVTLETQENQRELTDLANEFRKLETEAQTYNKFLQCSGIALILFGLICSIFGLINVLLPDEKGLVAEGPEKIYRYKFMIEMEIVTNAFVVLKNCYLGKI</sequence>
<gene>
    <name evidence="2" type="ORF">ECRASSUSDP1_LOCUS25242</name>
</gene>
<protein>
    <submittedName>
        <fullName evidence="2">Uncharacterized protein</fullName>
    </submittedName>
</protein>
<comment type="caution">
    <text evidence="2">The sequence shown here is derived from an EMBL/GenBank/DDBJ whole genome shotgun (WGS) entry which is preliminary data.</text>
</comment>
<feature type="transmembrane region" description="Helical" evidence="1">
    <location>
        <begin position="75"/>
        <end position="95"/>
    </location>
</feature>
<dbReference type="Proteomes" id="UP001295684">
    <property type="component" value="Unassembled WGS sequence"/>
</dbReference>